<feature type="region of interest" description="Disordered" evidence="7">
    <location>
        <begin position="1"/>
        <end position="27"/>
    </location>
</feature>
<dbReference type="SMART" id="SM00454">
    <property type="entry name" value="SAM"/>
    <property type="match status" value="1"/>
</dbReference>
<evidence type="ECO:0000256" key="3">
    <source>
        <dbReference type="ARBA" id="ARBA00022491"/>
    </source>
</evidence>
<dbReference type="InterPro" id="IPR001660">
    <property type="entry name" value="SAM"/>
</dbReference>
<evidence type="ECO:0000313" key="9">
    <source>
        <dbReference type="Ensembl" id="ENSPNYP00000024876.1"/>
    </source>
</evidence>
<dbReference type="Ensembl" id="ENSPNYT00000025482.1">
    <property type="protein sequence ID" value="ENSPNYP00000024876.1"/>
    <property type="gene ID" value="ENSPNYG00000018761.1"/>
</dbReference>
<dbReference type="PROSITE" id="PS50105">
    <property type="entry name" value="SAM_DOMAIN"/>
    <property type="match status" value="1"/>
</dbReference>
<dbReference type="GO" id="GO:0003682">
    <property type="term" value="F:chromatin binding"/>
    <property type="evidence" value="ECO:0007669"/>
    <property type="project" value="TreeGrafter"/>
</dbReference>
<evidence type="ECO:0000259" key="8">
    <source>
        <dbReference type="PROSITE" id="PS50105"/>
    </source>
</evidence>
<evidence type="ECO:0000256" key="5">
    <source>
        <dbReference type="ARBA" id="ARBA00023163"/>
    </source>
</evidence>
<proteinExistence type="inferred from homology"/>
<dbReference type="GO" id="GO:0042393">
    <property type="term" value="F:histone binding"/>
    <property type="evidence" value="ECO:0007669"/>
    <property type="project" value="TreeGrafter"/>
</dbReference>
<dbReference type="PANTHER" id="PTHR12247:SF84">
    <property type="entry name" value="SEX COMB ON MIDLEG-LIKE PROTEIN 2"/>
    <property type="match status" value="1"/>
</dbReference>
<feature type="compositionally biased region" description="Polar residues" evidence="7">
    <location>
        <begin position="47"/>
        <end position="60"/>
    </location>
</feature>
<dbReference type="InterPro" id="IPR033763">
    <property type="entry name" value="SCML2_RBR"/>
</dbReference>
<organism evidence="9">
    <name type="scientific">Pundamilia nyererei</name>
    <dbReference type="NCBI Taxonomy" id="303518"/>
    <lineage>
        <taxon>Eukaryota</taxon>
        <taxon>Metazoa</taxon>
        <taxon>Chordata</taxon>
        <taxon>Craniata</taxon>
        <taxon>Vertebrata</taxon>
        <taxon>Euteleostomi</taxon>
        <taxon>Actinopterygii</taxon>
        <taxon>Neopterygii</taxon>
        <taxon>Teleostei</taxon>
        <taxon>Neoteleostei</taxon>
        <taxon>Acanthomorphata</taxon>
        <taxon>Ovalentaria</taxon>
        <taxon>Cichlomorphae</taxon>
        <taxon>Cichliformes</taxon>
        <taxon>Cichlidae</taxon>
        <taxon>African cichlids</taxon>
        <taxon>Pseudocrenilabrinae</taxon>
        <taxon>Haplochromini</taxon>
        <taxon>Pundamilia</taxon>
    </lineage>
</organism>
<keyword evidence="4" id="KW-0805">Transcription regulation</keyword>
<feature type="domain" description="SAM" evidence="8">
    <location>
        <begin position="358"/>
        <end position="424"/>
    </location>
</feature>
<dbReference type="STRING" id="303518.ENSPNYP00000024876"/>
<dbReference type="InterPro" id="IPR038348">
    <property type="entry name" value="SLED_sf"/>
</dbReference>
<feature type="region of interest" description="Disordered" evidence="7">
    <location>
        <begin position="269"/>
        <end position="356"/>
    </location>
</feature>
<name>A0A3B4GUC4_9CICH</name>
<dbReference type="InterPro" id="IPR047531">
    <property type="entry name" value="SAM_Scm-like"/>
</dbReference>
<keyword evidence="6" id="KW-0539">Nucleus</keyword>
<protein>
    <submittedName>
        <fullName evidence="9">Scm polycomb group protein like 2</fullName>
    </submittedName>
</protein>
<evidence type="ECO:0000256" key="7">
    <source>
        <dbReference type="SAM" id="MobiDB-lite"/>
    </source>
</evidence>
<dbReference type="GO" id="GO:0005634">
    <property type="term" value="C:nucleus"/>
    <property type="evidence" value="ECO:0007669"/>
    <property type="project" value="UniProtKB-SubCell"/>
</dbReference>
<dbReference type="PANTHER" id="PTHR12247">
    <property type="entry name" value="POLYCOMB GROUP PROTEIN"/>
    <property type="match status" value="1"/>
</dbReference>
<feature type="compositionally biased region" description="Basic residues" evidence="7">
    <location>
        <begin position="64"/>
        <end position="80"/>
    </location>
</feature>
<dbReference type="Gene3D" id="3.90.1150.190">
    <property type="entry name" value="SLED domain"/>
    <property type="match status" value="1"/>
</dbReference>
<accession>A0A3B4GUC4</accession>
<dbReference type="CDD" id="cd09578">
    <property type="entry name" value="SAM_Scm"/>
    <property type="match status" value="1"/>
</dbReference>
<dbReference type="Gene3D" id="1.10.150.50">
    <property type="entry name" value="Transcription Factor, Ets-1"/>
    <property type="match status" value="1"/>
</dbReference>
<dbReference type="FunFam" id="1.10.150.50:FF:000018">
    <property type="entry name" value="Polycomb protein scmh1 isoform 4"/>
    <property type="match status" value="1"/>
</dbReference>
<dbReference type="InterPro" id="IPR021987">
    <property type="entry name" value="SLED"/>
</dbReference>
<evidence type="ECO:0000256" key="2">
    <source>
        <dbReference type="ARBA" id="ARBA00008469"/>
    </source>
</evidence>
<dbReference type="GeneTree" id="ENSGT00940000159407"/>
<comment type="similarity">
    <text evidence="2">Belongs to the SCM family.</text>
</comment>
<keyword evidence="5" id="KW-0804">Transcription</keyword>
<evidence type="ECO:0000256" key="1">
    <source>
        <dbReference type="ARBA" id="ARBA00004123"/>
    </source>
</evidence>
<dbReference type="InterPro" id="IPR013761">
    <property type="entry name" value="SAM/pointed_sf"/>
</dbReference>
<keyword evidence="3" id="KW-0678">Repressor</keyword>
<dbReference type="InterPro" id="IPR050548">
    <property type="entry name" value="PcG_chromatin_remod_factors"/>
</dbReference>
<dbReference type="Pfam" id="PF00536">
    <property type="entry name" value="SAM_1"/>
    <property type="match status" value="1"/>
</dbReference>
<comment type="subcellular location">
    <subcellularLocation>
        <location evidence="1">Nucleus</location>
    </subcellularLocation>
</comment>
<dbReference type="AlphaFoldDB" id="A0A3B4GUC4"/>
<reference evidence="9" key="1">
    <citation type="submission" date="2023-09" db="UniProtKB">
        <authorList>
            <consortium name="Ensembl"/>
        </authorList>
    </citation>
    <scope>IDENTIFICATION</scope>
</reference>
<feature type="region of interest" description="Disordered" evidence="7">
    <location>
        <begin position="43"/>
        <end position="80"/>
    </location>
</feature>
<evidence type="ECO:0000256" key="4">
    <source>
        <dbReference type="ARBA" id="ARBA00023015"/>
    </source>
</evidence>
<sequence length="426" mass="47056">MQTSYRLPNPLPPLPVRKGVRGRRPKSQTIALLKAAAEAAAAAAVNGASQSPARTSTETQLAPRPHKKRGPKPKNKVRCHQSHSLLASDSYQPLCVYVNKHGDYGPHLDRKLVQQLPDHFGPAPVNAVLQQAVQACVDCTYQPSVLLSFLQSQSHTGGEVIRVRSEHGIRYVKLPSASSASSVLRFLENMCQHLESDSLFSSQPFSPYTNNSRFYNRAKSVLDTLLFNESVNVSLCTSCFFPQFSSCTHEVLISSSFFIETEPLCVAENSLPNNDPSKDPTPSPRPLHNTPDYRAAKRERPYYPGHAQTPPPLRRVSSNPTEPGPVCAHRRVEAASSTTGPDHMKQDKDASGNGASSWSVDDVIRFVQEADPHTLGPHVELFRKHEIDGKALMLLRSDVIMKYMGLKLGPALKLCHHIEKLKQTKQ</sequence>
<dbReference type="SUPFAM" id="SSF47769">
    <property type="entry name" value="SAM/Pointed domain"/>
    <property type="match status" value="1"/>
</dbReference>
<evidence type="ECO:0000256" key="6">
    <source>
        <dbReference type="ARBA" id="ARBA00023242"/>
    </source>
</evidence>
<dbReference type="Pfam" id="PF17208">
    <property type="entry name" value="RBR"/>
    <property type="match status" value="1"/>
</dbReference>
<dbReference type="GO" id="GO:0045892">
    <property type="term" value="P:negative regulation of DNA-templated transcription"/>
    <property type="evidence" value="ECO:0007669"/>
    <property type="project" value="TreeGrafter"/>
</dbReference>
<dbReference type="Pfam" id="PF12140">
    <property type="entry name" value="SLED"/>
    <property type="match status" value="1"/>
</dbReference>